<dbReference type="GO" id="GO:1902742">
    <property type="term" value="P:apoptotic process involved in development"/>
    <property type="evidence" value="ECO:0007669"/>
    <property type="project" value="TreeGrafter"/>
</dbReference>
<evidence type="ECO:0000256" key="5">
    <source>
        <dbReference type="ARBA" id="ARBA00022989"/>
    </source>
</evidence>
<feature type="transmembrane region" description="Helical" evidence="7">
    <location>
        <begin position="389"/>
        <end position="410"/>
    </location>
</feature>
<dbReference type="InterPro" id="IPR050895">
    <property type="entry name" value="XK-related_scramblase"/>
</dbReference>
<feature type="region of interest" description="Disordered" evidence="8">
    <location>
        <begin position="485"/>
        <end position="520"/>
    </location>
</feature>
<keyword evidence="4 7" id="KW-0812">Transmembrane</keyword>
<protein>
    <recommendedName>
        <fullName evidence="7">XK-related protein</fullName>
    </recommendedName>
</protein>
<evidence type="ECO:0000256" key="7">
    <source>
        <dbReference type="RuleBase" id="RU910716"/>
    </source>
</evidence>
<dbReference type="InterPro" id="IPR018629">
    <property type="entry name" value="XK-rel"/>
</dbReference>
<feature type="compositionally biased region" description="Polar residues" evidence="8">
    <location>
        <begin position="485"/>
        <end position="513"/>
    </location>
</feature>
<feature type="transmembrane region" description="Helical" evidence="7">
    <location>
        <begin position="102"/>
        <end position="127"/>
    </location>
</feature>
<feature type="transmembrane region" description="Helical" evidence="7">
    <location>
        <begin position="299"/>
        <end position="318"/>
    </location>
</feature>
<feature type="transmembrane region" description="Helical" evidence="7">
    <location>
        <begin position="231"/>
        <end position="250"/>
    </location>
</feature>
<feature type="region of interest" description="Disordered" evidence="8">
    <location>
        <begin position="1"/>
        <end position="49"/>
    </location>
</feature>
<proteinExistence type="inferred from homology"/>
<evidence type="ECO:0000313" key="10">
    <source>
        <dbReference type="Proteomes" id="UP001152320"/>
    </source>
</evidence>
<comment type="subcellular location">
    <subcellularLocation>
        <location evidence="1">Cell membrane</location>
        <topology evidence="1">Multi-pass membrane protein</topology>
    </subcellularLocation>
    <subcellularLocation>
        <location evidence="7">Membrane</location>
        <topology evidence="7">Multi-pass membrane protein</topology>
    </subcellularLocation>
</comment>
<keyword evidence="10" id="KW-1185">Reference proteome</keyword>
<accession>A0A9Q1H5G8</accession>
<dbReference type="OrthoDB" id="6356248at2759"/>
<evidence type="ECO:0000256" key="3">
    <source>
        <dbReference type="ARBA" id="ARBA00022475"/>
    </source>
</evidence>
<dbReference type="PANTHER" id="PTHR16024:SF6">
    <property type="entry name" value="XK-RELATED PROTEIN"/>
    <property type="match status" value="1"/>
</dbReference>
<dbReference type="AlphaFoldDB" id="A0A9Q1H5G8"/>
<organism evidence="9 10">
    <name type="scientific">Holothuria leucospilota</name>
    <name type="common">Black long sea cucumber</name>
    <name type="synonym">Mertensiothuria leucospilota</name>
    <dbReference type="NCBI Taxonomy" id="206669"/>
    <lineage>
        <taxon>Eukaryota</taxon>
        <taxon>Metazoa</taxon>
        <taxon>Echinodermata</taxon>
        <taxon>Eleutherozoa</taxon>
        <taxon>Echinozoa</taxon>
        <taxon>Holothuroidea</taxon>
        <taxon>Aspidochirotacea</taxon>
        <taxon>Aspidochirotida</taxon>
        <taxon>Holothuriidae</taxon>
        <taxon>Holothuria</taxon>
    </lineage>
</organism>
<evidence type="ECO:0000256" key="4">
    <source>
        <dbReference type="ARBA" id="ARBA00022692"/>
    </source>
</evidence>
<evidence type="ECO:0000256" key="2">
    <source>
        <dbReference type="ARBA" id="ARBA00008789"/>
    </source>
</evidence>
<feature type="transmembrane region" description="Helical" evidence="7">
    <location>
        <begin position="147"/>
        <end position="165"/>
    </location>
</feature>
<evidence type="ECO:0000256" key="8">
    <source>
        <dbReference type="SAM" id="MobiDB-lite"/>
    </source>
</evidence>
<evidence type="ECO:0000256" key="6">
    <source>
        <dbReference type="ARBA" id="ARBA00023136"/>
    </source>
</evidence>
<sequence length="520" mass="60709">MGDSSTKKHSSTRKHSSTDVGGPAGFSARTPPLQNSPTLPSPPEDLVINDDVFPPPDDDGFTLNFSIFDALFMLSGMGTYVADVVTDIIVAAQYLVSRDYSWAAMTFVFVLITSVTLQYFSLRWFIIDKNEEQWHAGKGFIAKVLSWAEWLLFHIFQLGAIKRYWRTLKYGWRSRNKSDQVELRKRNYRMMVYEYRDITMLRLLEAFMESAPQLVLQLYIMKKQDDANEEIHWITGISALVSLSSLAWGLEAYHKALRESRLDKKNINYIAVGFRMMWRSFTITSRVISMALFASLYKWIIFPIVGVHWLLMTIWLVIQKTDFCSTQVEELFFDAVIGIVYIFSFFNMKEGHTRYRAAFFYIIVFIENTVMFALWYHYDGKPYMKWYTIPALVFVWGGFVMGLFFMLSYYCCLHPNIDYPCFTDDDKGSDERQTQSWDNRGMDEVDRSVRKDRFEGNLFTRIGRRNLHAYGDSLYESVKSEQQSVKFEPPLQNQNHSNSIVTQPTSFVSNGRKQWTESRV</sequence>
<dbReference type="GO" id="GO:0043652">
    <property type="term" value="P:engulfment of apoptotic cell"/>
    <property type="evidence" value="ECO:0007669"/>
    <property type="project" value="TreeGrafter"/>
</dbReference>
<dbReference type="Pfam" id="PF09815">
    <property type="entry name" value="XK-related"/>
    <property type="match status" value="1"/>
</dbReference>
<feature type="transmembrane region" description="Helical" evidence="7">
    <location>
        <begin position="330"/>
        <end position="346"/>
    </location>
</feature>
<evidence type="ECO:0000313" key="9">
    <source>
        <dbReference type="EMBL" id="KAJ8033076.1"/>
    </source>
</evidence>
<name>A0A9Q1H5G8_HOLLE</name>
<keyword evidence="3" id="KW-1003">Cell membrane</keyword>
<dbReference type="Proteomes" id="UP001152320">
    <property type="component" value="Chromosome 11"/>
</dbReference>
<comment type="similarity">
    <text evidence="2 7">Belongs to the XK family.</text>
</comment>
<dbReference type="PANTHER" id="PTHR16024">
    <property type="entry name" value="XK-RELATED PROTEIN"/>
    <property type="match status" value="1"/>
</dbReference>
<evidence type="ECO:0000256" key="1">
    <source>
        <dbReference type="ARBA" id="ARBA00004651"/>
    </source>
</evidence>
<feature type="transmembrane region" description="Helical" evidence="7">
    <location>
        <begin position="358"/>
        <end position="377"/>
    </location>
</feature>
<feature type="transmembrane region" description="Helical" evidence="7">
    <location>
        <begin position="70"/>
        <end position="90"/>
    </location>
</feature>
<comment type="caution">
    <text evidence="9">The sequence shown here is derived from an EMBL/GenBank/DDBJ whole genome shotgun (WGS) entry which is preliminary data.</text>
</comment>
<dbReference type="GO" id="GO:0070782">
    <property type="term" value="P:phosphatidylserine exposure on apoptotic cell surface"/>
    <property type="evidence" value="ECO:0007669"/>
    <property type="project" value="TreeGrafter"/>
</dbReference>
<dbReference type="EMBL" id="JAIZAY010000011">
    <property type="protein sequence ID" value="KAJ8033076.1"/>
    <property type="molecule type" value="Genomic_DNA"/>
</dbReference>
<gene>
    <name evidence="9" type="ORF">HOLleu_23208</name>
</gene>
<keyword evidence="6 7" id="KW-0472">Membrane</keyword>
<dbReference type="GO" id="GO:0005886">
    <property type="term" value="C:plasma membrane"/>
    <property type="evidence" value="ECO:0007669"/>
    <property type="project" value="UniProtKB-SubCell"/>
</dbReference>
<reference evidence="9" key="1">
    <citation type="submission" date="2021-10" db="EMBL/GenBank/DDBJ databases">
        <title>Tropical sea cucumber genome reveals ecological adaptation and Cuvierian tubules defense mechanism.</title>
        <authorList>
            <person name="Chen T."/>
        </authorList>
    </citation>
    <scope>NUCLEOTIDE SEQUENCE</scope>
    <source>
        <strain evidence="9">Nanhai2018</strain>
        <tissue evidence="9">Muscle</tissue>
    </source>
</reference>
<keyword evidence="5 7" id="KW-1133">Transmembrane helix</keyword>